<feature type="transmembrane region" description="Helical" evidence="1">
    <location>
        <begin position="20"/>
        <end position="38"/>
    </location>
</feature>
<evidence type="ECO:0000313" key="3">
    <source>
        <dbReference type="Proteomes" id="UP000284123"/>
    </source>
</evidence>
<protein>
    <submittedName>
        <fullName evidence="2">Uncharacterized protein</fullName>
    </submittedName>
</protein>
<reference evidence="2 3" key="1">
    <citation type="journal article" date="2018" name="Front. Microbiol.">
        <title>Conversion of Methionine to Cysteine in Lactobacillus paracasei Depends on the Highly Mobile cysK-ctl-cysE Gene Cluster.</title>
        <authorList>
            <person name="Wuthrich D."/>
            <person name="Irmler S."/>
            <person name="Berthoud H."/>
            <person name="Guggenbuhl B."/>
            <person name="Eugster E."/>
            <person name="Bruggmann R."/>
        </authorList>
    </citation>
    <scope>NUCLEOTIDE SEQUENCE [LARGE SCALE GENOMIC DNA]</scope>
    <source>
        <strain evidence="2 3">FAM6012</strain>
    </source>
</reference>
<comment type="caution">
    <text evidence="2">The sequence shown here is derived from an EMBL/GenBank/DDBJ whole genome shotgun (WGS) entry which is preliminary data.</text>
</comment>
<evidence type="ECO:0000256" key="1">
    <source>
        <dbReference type="SAM" id="Phobius"/>
    </source>
</evidence>
<dbReference type="Proteomes" id="UP000284123">
    <property type="component" value="Unassembled WGS sequence"/>
</dbReference>
<feature type="transmembrane region" description="Helical" evidence="1">
    <location>
        <begin position="90"/>
        <end position="121"/>
    </location>
</feature>
<name>A0A8B3GLV9_LACPA</name>
<dbReference type="AlphaFoldDB" id="A0A8B3GLV9"/>
<feature type="transmembrane region" description="Helical" evidence="1">
    <location>
        <begin position="133"/>
        <end position="156"/>
    </location>
</feature>
<accession>A0A8B3GLV9</accession>
<keyword evidence="1" id="KW-0472">Membrane</keyword>
<gene>
    <name evidence="2" type="ORF">FAM6012_02978</name>
</gene>
<sequence>MHPLTHKLRKVTSFNINKLYKYNFLILLLTAIGYFAYVGLTSLMQGKPLTDILHDSPYTSVMLMVVFLNILVGYWFWLNKDYALRNTGTVRLIFITLTICQLALGNLLVVMTSGLTFFNAIQQVPDGKAERSLTSYAIVGVAASYVICVGLILLVLSRS</sequence>
<feature type="transmembrane region" description="Helical" evidence="1">
    <location>
        <begin position="58"/>
        <end position="78"/>
    </location>
</feature>
<keyword evidence="1" id="KW-1133">Transmembrane helix</keyword>
<dbReference type="EMBL" id="LKGI01000120">
    <property type="protein sequence ID" value="RNE25686.1"/>
    <property type="molecule type" value="Genomic_DNA"/>
</dbReference>
<proteinExistence type="predicted"/>
<dbReference type="RefSeq" id="WP_123019952.1">
    <property type="nucleotide sequence ID" value="NZ_LKGI01000120.1"/>
</dbReference>
<organism evidence="2 3">
    <name type="scientific">Lacticaseibacillus paracasei</name>
    <name type="common">Lactobacillus paracasei</name>
    <dbReference type="NCBI Taxonomy" id="1597"/>
    <lineage>
        <taxon>Bacteria</taxon>
        <taxon>Bacillati</taxon>
        <taxon>Bacillota</taxon>
        <taxon>Bacilli</taxon>
        <taxon>Lactobacillales</taxon>
        <taxon>Lactobacillaceae</taxon>
        <taxon>Lacticaseibacillus</taxon>
    </lineage>
</organism>
<keyword evidence="1" id="KW-0812">Transmembrane</keyword>
<evidence type="ECO:0000313" key="2">
    <source>
        <dbReference type="EMBL" id="RNE25686.1"/>
    </source>
</evidence>